<dbReference type="PANTHER" id="PTHR32063">
    <property type="match status" value="1"/>
</dbReference>
<evidence type="ECO:0000313" key="4">
    <source>
        <dbReference type="Proteomes" id="UP000255291"/>
    </source>
</evidence>
<sequence>IQTNPKFLYAMMEGLAEAPQLRLLIDREKARALGVSFETISGTLSAAFGSEVINDFTNAGRQQRVVIQAEQGNRMTPESVLELY</sequence>
<dbReference type="AlphaFoldDB" id="A0ABD7GNL6"/>
<evidence type="ECO:0000313" key="3">
    <source>
        <dbReference type="EMBL" id="RDT51940.1"/>
    </source>
</evidence>
<dbReference type="InterPro" id="IPR027463">
    <property type="entry name" value="AcrB_DN_DC_subdom"/>
</dbReference>
<accession>A0ABD7GNL6</accession>
<dbReference type="GO" id="GO:0055085">
    <property type="term" value="P:transmembrane transport"/>
    <property type="evidence" value="ECO:0007669"/>
    <property type="project" value="UniProtKB-ARBA"/>
</dbReference>
<keyword evidence="2" id="KW-0472">Membrane</keyword>
<feature type="non-terminal residue" evidence="3">
    <location>
        <position position="1"/>
    </location>
</feature>
<comment type="caution">
    <text evidence="3">The sequence shown here is derived from an EMBL/GenBank/DDBJ whole genome shotgun (WGS) entry which is preliminary data.</text>
</comment>
<dbReference type="PANTHER" id="PTHR32063:SF10">
    <property type="entry name" value="EFFLUX PUMP MEMBRANE TRANSPORTER"/>
    <property type="match status" value="1"/>
</dbReference>
<evidence type="ECO:0000256" key="2">
    <source>
        <dbReference type="ARBA" id="ARBA00022989"/>
    </source>
</evidence>
<reference evidence="3 4" key="1">
    <citation type="submission" date="2018-07" db="EMBL/GenBank/DDBJ databases">
        <title>The use of a cohorting ward and systematic surveillance cultures for the control of a Klebsiella pneumoniae carbapenemase (KPC)-producing Enterobacteriaceae outbreak.</title>
        <authorList>
            <person name="Doi Y."/>
        </authorList>
    </citation>
    <scope>NUCLEOTIDE SEQUENCE [LARGE SCALE GENOMIC DNA]</scope>
    <source>
        <strain evidence="3 4">1-RC-17-04017</strain>
    </source>
</reference>
<organism evidence="3 4">
    <name type="scientific">Enterobacter roggenkampii</name>
    <dbReference type="NCBI Taxonomy" id="1812935"/>
    <lineage>
        <taxon>Bacteria</taxon>
        <taxon>Pseudomonadati</taxon>
        <taxon>Pseudomonadota</taxon>
        <taxon>Gammaproteobacteria</taxon>
        <taxon>Enterobacterales</taxon>
        <taxon>Enterobacteriaceae</taxon>
        <taxon>Enterobacter</taxon>
        <taxon>Enterobacter cloacae complex</taxon>
    </lineage>
</organism>
<dbReference type="Gene3D" id="3.30.2090.10">
    <property type="entry name" value="Multidrug efflux transporter AcrB TolC docking domain, DN and DC subdomains"/>
    <property type="match status" value="1"/>
</dbReference>
<dbReference type="RefSeq" id="WP_133297726.1">
    <property type="nucleotide sequence ID" value="NZ_QRBW01000359.1"/>
</dbReference>
<evidence type="ECO:0008006" key="5">
    <source>
        <dbReference type="Google" id="ProtNLM"/>
    </source>
</evidence>
<dbReference type="Proteomes" id="UP000255291">
    <property type="component" value="Unassembled WGS sequence"/>
</dbReference>
<dbReference type="InterPro" id="IPR001036">
    <property type="entry name" value="Acrflvin-R"/>
</dbReference>
<keyword evidence="2" id="KW-1133">Transmembrane helix</keyword>
<dbReference type="Pfam" id="PF00873">
    <property type="entry name" value="ACR_tran"/>
    <property type="match status" value="1"/>
</dbReference>
<evidence type="ECO:0000256" key="1">
    <source>
        <dbReference type="ARBA" id="ARBA00022692"/>
    </source>
</evidence>
<gene>
    <name evidence="3" type="ORF">DXF87_26195</name>
</gene>
<protein>
    <recommendedName>
        <fullName evidence="5">Efflux RND transporter permease subunit</fullName>
    </recommendedName>
</protein>
<keyword evidence="1" id="KW-0812">Transmembrane</keyword>
<proteinExistence type="predicted"/>
<dbReference type="EMBL" id="QRBW01000359">
    <property type="protein sequence ID" value="RDT51940.1"/>
    <property type="molecule type" value="Genomic_DNA"/>
</dbReference>
<name>A0ABD7GNL6_9ENTR</name>
<feature type="non-terminal residue" evidence="3">
    <location>
        <position position="84"/>
    </location>
</feature>
<dbReference type="SUPFAM" id="SSF82714">
    <property type="entry name" value="Multidrug efflux transporter AcrB TolC docking domain, DN and DC subdomains"/>
    <property type="match status" value="1"/>
</dbReference>